<keyword evidence="3 7" id="KW-0812">Transmembrane</keyword>
<accession>A0AAX4P2A9</accession>
<evidence type="ECO:0000256" key="7">
    <source>
        <dbReference type="SAM" id="Phobius"/>
    </source>
</evidence>
<protein>
    <submittedName>
        <fullName evidence="9">DedA-like protein</fullName>
    </submittedName>
</protein>
<name>A0AAX4P2A9_9CHLO</name>
<feature type="compositionally biased region" description="Basic and acidic residues" evidence="6">
    <location>
        <begin position="1"/>
        <end position="12"/>
    </location>
</feature>
<keyword evidence="4 7" id="KW-1133">Transmembrane helix</keyword>
<evidence type="ECO:0000313" key="9">
    <source>
        <dbReference type="EMBL" id="WZN60058.1"/>
    </source>
</evidence>
<evidence type="ECO:0000259" key="8">
    <source>
        <dbReference type="Pfam" id="PF09335"/>
    </source>
</evidence>
<evidence type="ECO:0000256" key="5">
    <source>
        <dbReference type="ARBA" id="ARBA00023136"/>
    </source>
</evidence>
<evidence type="ECO:0000256" key="1">
    <source>
        <dbReference type="ARBA" id="ARBA00004651"/>
    </source>
</evidence>
<feature type="transmembrane region" description="Helical" evidence="7">
    <location>
        <begin position="307"/>
        <end position="325"/>
    </location>
</feature>
<dbReference type="InterPro" id="IPR032818">
    <property type="entry name" value="DedA-like"/>
</dbReference>
<dbReference type="InterPro" id="IPR032816">
    <property type="entry name" value="VTT_dom"/>
</dbReference>
<feature type="region of interest" description="Disordered" evidence="6">
    <location>
        <begin position="1"/>
        <end position="81"/>
    </location>
</feature>
<sequence length="327" mass="35114">MRSRKLACERGSRGSAAGRSLGVPQRRGAPRRRVGRTQSHGCPPLRARGSSAFSSSQLSRPEPRDQAGVRGGESEREGIRDTPRARRFVSISFSILALGLSLACANATAAAGEAVASATGPRALLQQCVSFALHLDKHLVQIIQRFGEQKTYALLAGIVFCETGLVVTPFLPGDSLLFACGAFAALGSLRLQVLIVTLLAAAIAGDAVNYAVGQWVGRRILASGWISPKNIEKTERFYEKHGPKTIVLARFVPIVRTFAPFVAGVGSMEWRQFTVYNVVGAAVWTVSFSLLGYFFGNLPFVQHNFTLVVLAIVGVSVLPVIYELVSS</sequence>
<dbReference type="Pfam" id="PF09335">
    <property type="entry name" value="VTT_dom"/>
    <property type="match status" value="1"/>
</dbReference>
<evidence type="ECO:0000256" key="3">
    <source>
        <dbReference type="ARBA" id="ARBA00022692"/>
    </source>
</evidence>
<dbReference type="AlphaFoldDB" id="A0AAX4P2A9"/>
<gene>
    <name evidence="9" type="ORF">HKI87_02g15860</name>
</gene>
<evidence type="ECO:0000256" key="4">
    <source>
        <dbReference type="ARBA" id="ARBA00022989"/>
    </source>
</evidence>
<dbReference type="PANTHER" id="PTHR30353">
    <property type="entry name" value="INNER MEMBRANE PROTEIN DEDA-RELATED"/>
    <property type="match status" value="1"/>
</dbReference>
<keyword evidence="5 7" id="KW-0472">Membrane</keyword>
<reference evidence="9 10" key="1">
    <citation type="submission" date="2024-03" db="EMBL/GenBank/DDBJ databases">
        <title>Complete genome sequence of the green alga Chloropicon roscoffensis RCC1871.</title>
        <authorList>
            <person name="Lemieux C."/>
            <person name="Pombert J.-F."/>
            <person name="Otis C."/>
            <person name="Turmel M."/>
        </authorList>
    </citation>
    <scope>NUCLEOTIDE SEQUENCE [LARGE SCALE GENOMIC DNA]</scope>
    <source>
        <strain evidence="9 10">RCC1871</strain>
    </source>
</reference>
<feature type="transmembrane region" description="Helical" evidence="7">
    <location>
        <begin position="191"/>
        <end position="212"/>
    </location>
</feature>
<feature type="domain" description="VTT" evidence="8">
    <location>
        <begin position="171"/>
        <end position="293"/>
    </location>
</feature>
<dbReference type="PANTHER" id="PTHR30353:SF0">
    <property type="entry name" value="TRANSMEMBRANE PROTEIN"/>
    <property type="match status" value="1"/>
</dbReference>
<evidence type="ECO:0000256" key="6">
    <source>
        <dbReference type="SAM" id="MobiDB-lite"/>
    </source>
</evidence>
<comment type="subcellular location">
    <subcellularLocation>
        <location evidence="1">Cell membrane</location>
        <topology evidence="1">Multi-pass membrane protein</topology>
    </subcellularLocation>
</comment>
<keyword evidence="10" id="KW-1185">Reference proteome</keyword>
<evidence type="ECO:0000313" key="10">
    <source>
        <dbReference type="Proteomes" id="UP001472866"/>
    </source>
</evidence>
<feature type="transmembrane region" description="Helical" evidence="7">
    <location>
        <begin position="152"/>
        <end position="171"/>
    </location>
</feature>
<dbReference type="GO" id="GO:0005886">
    <property type="term" value="C:plasma membrane"/>
    <property type="evidence" value="ECO:0007669"/>
    <property type="project" value="UniProtKB-SubCell"/>
</dbReference>
<organism evidence="9 10">
    <name type="scientific">Chloropicon roscoffensis</name>
    <dbReference type="NCBI Taxonomy" id="1461544"/>
    <lineage>
        <taxon>Eukaryota</taxon>
        <taxon>Viridiplantae</taxon>
        <taxon>Chlorophyta</taxon>
        <taxon>Chloropicophyceae</taxon>
        <taxon>Chloropicales</taxon>
        <taxon>Chloropicaceae</taxon>
        <taxon>Chloropicon</taxon>
    </lineage>
</organism>
<dbReference type="EMBL" id="CP151502">
    <property type="protein sequence ID" value="WZN60058.1"/>
    <property type="molecule type" value="Genomic_DNA"/>
</dbReference>
<feature type="compositionally biased region" description="Low complexity" evidence="6">
    <location>
        <begin position="13"/>
        <end position="27"/>
    </location>
</feature>
<dbReference type="Proteomes" id="UP001472866">
    <property type="component" value="Chromosome 02"/>
</dbReference>
<keyword evidence="2" id="KW-1003">Cell membrane</keyword>
<feature type="compositionally biased region" description="Basic and acidic residues" evidence="6">
    <location>
        <begin position="61"/>
        <end position="81"/>
    </location>
</feature>
<evidence type="ECO:0000256" key="2">
    <source>
        <dbReference type="ARBA" id="ARBA00022475"/>
    </source>
</evidence>
<feature type="transmembrane region" description="Helical" evidence="7">
    <location>
        <begin position="275"/>
        <end position="295"/>
    </location>
</feature>
<proteinExistence type="predicted"/>